<dbReference type="PROSITE" id="PS50002">
    <property type="entry name" value="SH3"/>
    <property type="match status" value="1"/>
</dbReference>
<dbReference type="InterPro" id="IPR036028">
    <property type="entry name" value="SH3-like_dom_sf"/>
</dbReference>
<dbReference type="Pfam" id="PF25610">
    <property type="entry name" value="HR1_TOCA"/>
    <property type="match status" value="1"/>
</dbReference>
<evidence type="ECO:0000256" key="5">
    <source>
        <dbReference type="SAM" id="Coils"/>
    </source>
</evidence>
<keyword evidence="10" id="KW-1185">Reference proteome</keyword>
<keyword evidence="1 3" id="KW-0728">SH3 domain</keyword>
<dbReference type="Gene3D" id="1.20.1270.60">
    <property type="entry name" value="Arfaptin homology (AH) domain/BAR domain"/>
    <property type="match status" value="1"/>
</dbReference>
<dbReference type="CDD" id="cd11619">
    <property type="entry name" value="HR1_CIP4-like"/>
    <property type="match status" value="1"/>
</dbReference>
<sequence>MNWGTDLWDQFDLISAHTHSGIEFVEKVSKFVKERAQIEANYARELRKLARNFQPKKKEDDVKYTFHKSFVGVVKETDDLAGQHELIAENLNGKVYKELKQMHGELKNERNKHLAESRKVQDSLDQSMKTLDNVKKAYEKASGEAEQAFGVFQKADQDMSKTKLEVEKCKSTSMEKGQLADKAKEEYRSQLDKTNSKQTLHYTSEMPAVFNEMQAMEENRIAKIGSLLTEYSDIHSTVMPIIQTCLNNMKSNAASVDGKQDSTILIEQHKTSLPPPGDIPFEEYGKTNGTGTPVGKQKKKKEKKKGFTFGKKKVEGDGNDFNTLPPGEQVRICKKNIKTFEQQVNQLKSAREAMEKMAQVYQQNPNLGDPASTEEGLRENAKELDRCSMELFKYQSYLATIENTPAPTPPPSYSKPSSAQPPPAPSDNVPPAPPPAPSLLVPPVEEPEDIDGEFEEERCRVLYDFEGTNDGELPVREGEELIVTEADNDGSGWTKVMGSNDNEGYVPTAYLMMID</sequence>
<feature type="compositionally biased region" description="Pro residues" evidence="6">
    <location>
        <begin position="406"/>
        <end position="437"/>
    </location>
</feature>
<keyword evidence="2 4" id="KW-0175">Coiled coil</keyword>
<name>A0A913XJ28_EXADI</name>
<feature type="coiled-coil region" evidence="5">
    <location>
        <begin position="330"/>
        <end position="364"/>
    </location>
</feature>
<dbReference type="PANTHER" id="PTHR15735:SF12">
    <property type="entry name" value="CDC42-INTERACTING PROTEIN 4, ISOFORM B"/>
    <property type="match status" value="1"/>
</dbReference>
<dbReference type="OrthoDB" id="8783038at2759"/>
<evidence type="ECO:0000256" key="2">
    <source>
        <dbReference type="ARBA" id="ARBA00023054"/>
    </source>
</evidence>
<dbReference type="GeneID" id="110243348"/>
<feature type="region of interest" description="Disordered" evidence="6">
    <location>
        <begin position="402"/>
        <end position="446"/>
    </location>
</feature>
<dbReference type="SUPFAM" id="SSF103657">
    <property type="entry name" value="BAR/IMD domain-like"/>
    <property type="match status" value="1"/>
</dbReference>
<feature type="domain" description="SH3" evidence="7">
    <location>
        <begin position="454"/>
        <end position="515"/>
    </location>
</feature>
<dbReference type="PANTHER" id="PTHR15735">
    <property type="entry name" value="FCH AND DOUBLE SH3 DOMAINS PROTEIN"/>
    <property type="match status" value="1"/>
</dbReference>
<dbReference type="CDD" id="cd11911">
    <property type="entry name" value="SH3_CIP4-like"/>
    <property type="match status" value="1"/>
</dbReference>
<dbReference type="Pfam" id="PF00018">
    <property type="entry name" value="SH3_1"/>
    <property type="match status" value="1"/>
</dbReference>
<evidence type="ECO:0000259" key="7">
    <source>
        <dbReference type="PROSITE" id="PS50002"/>
    </source>
</evidence>
<feature type="coiled-coil region" evidence="5">
    <location>
        <begin position="96"/>
        <end position="144"/>
    </location>
</feature>
<dbReference type="Proteomes" id="UP000887567">
    <property type="component" value="Unplaced"/>
</dbReference>
<evidence type="ECO:0000256" key="4">
    <source>
        <dbReference type="PROSITE-ProRule" id="PRU01077"/>
    </source>
</evidence>
<dbReference type="AlphaFoldDB" id="A0A913XJ28"/>
<proteinExistence type="predicted"/>
<reference evidence="9" key="1">
    <citation type="submission" date="2022-11" db="UniProtKB">
        <authorList>
            <consortium name="EnsemblMetazoa"/>
        </authorList>
    </citation>
    <scope>IDENTIFICATION</scope>
</reference>
<protein>
    <submittedName>
        <fullName evidence="9">Uncharacterized protein</fullName>
    </submittedName>
</protein>
<dbReference type="SMART" id="SM00326">
    <property type="entry name" value="SH3"/>
    <property type="match status" value="1"/>
</dbReference>
<dbReference type="EnsemblMetazoa" id="XM_021049441.2">
    <property type="protein sequence ID" value="XP_020905100.1"/>
    <property type="gene ID" value="LOC110243348"/>
</dbReference>
<dbReference type="KEGG" id="epa:110243348"/>
<evidence type="ECO:0000256" key="3">
    <source>
        <dbReference type="PROSITE-ProRule" id="PRU00192"/>
    </source>
</evidence>
<dbReference type="OMA" id="XQNEGTI"/>
<dbReference type="PROSITE" id="PS51741">
    <property type="entry name" value="F_BAR"/>
    <property type="match status" value="1"/>
</dbReference>
<dbReference type="Pfam" id="PF00611">
    <property type="entry name" value="FCH"/>
    <property type="match status" value="1"/>
</dbReference>
<evidence type="ECO:0000313" key="9">
    <source>
        <dbReference type="EnsemblMetazoa" id="XP_020905100.1"/>
    </source>
</evidence>
<dbReference type="InterPro" id="IPR001452">
    <property type="entry name" value="SH3_domain"/>
</dbReference>
<dbReference type="InterPro" id="IPR031160">
    <property type="entry name" value="F_BAR_dom"/>
</dbReference>
<dbReference type="SMART" id="SM00055">
    <property type="entry name" value="FCH"/>
    <property type="match status" value="1"/>
</dbReference>
<feature type="compositionally biased region" description="Basic residues" evidence="6">
    <location>
        <begin position="296"/>
        <end position="305"/>
    </location>
</feature>
<dbReference type="Gene3D" id="2.30.30.40">
    <property type="entry name" value="SH3 Domains"/>
    <property type="match status" value="1"/>
</dbReference>
<dbReference type="InterPro" id="IPR001060">
    <property type="entry name" value="FCH_dom"/>
</dbReference>
<dbReference type="Gene3D" id="6.10.140.470">
    <property type="match status" value="1"/>
</dbReference>
<evidence type="ECO:0000256" key="1">
    <source>
        <dbReference type="ARBA" id="ARBA00022443"/>
    </source>
</evidence>
<feature type="domain" description="F-BAR" evidence="8">
    <location>
        <begin position="1"/>
        <end position="261"/>
    </location>
</feature>
<dbReference type="RefSeq" id="XP_020905100.1">
    <property type="nucleotide sequence ID" value="XM_021049441.2"/>
</dbReference>
<organism evidence="9 10">
    <name type="scientific">Exaiptasia diaphana</name>
    <name type="common">Tropical sea anemone</name>
    <name type="synonym">Aiptasia pulchella</name>
    <dbReference type="NCBI Taxonomy" id="2652724"/>
    <lineage>
        <taxon>Eukaryota</taxon>
        <taxon>Metazoa</taxon>
        <taxon>Cnidaria</taxon>
        <taxon>Anthozoa</taxon>
        <taxon>Hexacorallia</taxon>
        <taxon>Actiniaria</taxon>
        <taxon>Aiptasiidae</taxon>
        <taxon>Exaiptasia</taxon>
    </lineage>
</organism>
<dbReference type="InterPro" id="IPR027267">
    <property type="entry name" value="AH/BAR_dom_sf"/>
</dbReference>
<dbReference type="SUPFAM" id="SSF50044">
    <property type="entry name" value="SH3-domain"/>
    <property type="match status" value="1"/>
</dbReference>
<accession>A0A913XJ28</accession>
<evidence type="ECO:0000313" key="10">
    <source>
        <dbReference type="Proteomes" id="UP000887567"/>
    </source>
</evidence>
<dbReference type="InterPro" id="IPR057870">
    <property type="entry name" value="HR1_TOCA"/>
</dbReference>
<dbReference type="FunFam" id="1.20.1270.60:FF:000002">
    <property type="entry name" value="Formin-binding protein 1-like isoform 1"/>
    <property type="match status" value="1"/>
</dbReference>
<feature type="region of interest" description="Disordered" evidence="6">
    <location>
        <begin position="284"/>
        <end position="305"/>
    </location>
</feature>
<dbReference type="CDD" id="cd07653">
    <property type="entry name" value="F-BAR_CIP4-like"/>
    <property type="match status" value="1"/>
</dbReference>
<evidence type="ECO:0000259" key="8">
    <source>
        <dbReference type="PROSITE" id="PS51741"/>
    </source>
</evidence>
<evidence type="ECO:0000256" key="6">
    <source>
        <dbReference type="SAM" id="MobiDB-lite"/>
    </source>
</evidence>